<feature type="transmembrane region" description="Helical" evidence="2">
    <location>
        <begin position="32"/>
        <end position="51"/>
    </location>
</feature>
<evidence type="ECO:0000313" key="3">
    <source>
        <dbReference type="EMBL" id="MDZ5493721.1"/>
    </source>
</evidence>
<feature type="region of interest" description="Disordered" evidence="1">
    <location>
        <begin position="1"/>
        <end position="21"/>
    </location>
</feature>
<keyword evidence="2" id="KW-0472">Membrane</keyword>
<dbReference type="RefSeq" id="WP_322443279.1">
    <property type="nucleotide sequence ID" value="NZ_JAXOTQ010000051.1"/>
</dbReference>
<organism evidence="3 4">
    <name type="scientific">Micromonospora sicca</name>
    <dbReference type="NCBI Taxonomy" id="2202420"/>
    <lineage>
        <taxon>Bacteria</taxon>
        <taxon>Bacillati</taxon>
        <taxon>Actinomycetota</taxon>
        <taxon>Actinomycetes</taxon>
        <taxon>Micromonosporales</taxon>
        <taxon>Micromonosporaceae</taxon>
        <taxon>Micromonospora</taxon>
    </lineage>
</organism>
<proteinExistence type="predicted"/>
<feature type="non-terminal residue" evidence="3">
    <location>
        <position position="1"/>
    </location>
</feature>
<feature type="transmembrane region" description="Helical" evidence="2">
    <location>
        <begin position="71"/>
        <end position="89"/>
    </location>
</feature>
<keyword evidence="2" id="KW-0812">Transmembrane</keyword>
<keyword evidence="4" id="KW-1185">Reference proteome</keyword>
<accession>A0ABU5JMB4</accession>
<comment type="caution">
    <text evidence="3">The sequence shown here is derived from an EMBL/GenBank/DDBJ whole genome shotgun (WGS) entry which is preliminary data.</text>
</comment>
<feature type="compositionally biased region" description="Pro residues" evidence="1">
    <location>
        <begin position="1"/>
        <end position="11"/>
    </location>
</feature>
<evidence type="ECO:0000256" key="2">
    <source>
        <dbReference type="SAM" id="Phobius"/>
    </source>
</evidence>
<dbReference type="Proteomes" id="UP001290101">
    <property type="component" value="Unassembled WGS sequence"/>
</dbReference>
<dbReference type="EMBL" id="JAXOTQ010000051">
    <property type="protein sequence ID" value="MDZ5493721.1"/>
    <property type="molecule type" value="Genomic_DNA"/>
</dbReference>
<keyword evidence="2" id="KW-1133">Transmembrane helix</keyword>
<feature type="region of interest" description="Disordered" evidence="1">
    <location>
        <begin position="91"/>
        <end position="119"/>
    </location>
</feature>
<protein>
    <recommendedName>
        <fullName evidence="5">Serine/threonine protein kinase</fullName>
    </recommendedName>
</protein>
<evidence type="ECO:0008006" key="5">
    <source>
        <dbReference type="Google" id="ProtNLM"/>
    </source>
</evidence>
<evidence type="ECO:0000313" key="4">
    <source>
        <dbReference type="Proteomes" id="UP001290101"/>
    </source>
</evidence>
<gene>
    <name evidence="3" type="ORF">U2F25_30390</name>
</gene>
<reference evidence="3 4" key="1">
    <citation type="submission" date="2023-12" db="EMBL/GenBank/DDBJ databases">
        <title>Micromonospora sp. nov., isolated from Atacama Desert.</title>
        <authorList>
            <person name="Carro L."/>
            <person name="Golinska P."/>
            <person name="Klenk H.-P."/>
            <person name="Goodfellow M."/>
        </authorList>
    </citation>
    <scope>NUCLEOTIDE SEQUENCE [LARGE SCALE GENOMIC DNA]</scope>
    <source>
        <strain evidence="3 4">4G53</strain>
    </source>
</reference>
<name>A0ABU5JMB4_9ACTN</name>
<sequence>GPPPRAPPPRHSPVEPHPGREVTVMTPTVSRLLRWAAVIGVGVALTLAAWQDPVLAYGARRPPLGTPLAKVVITTALGGLVGINVVLAGRRRPMRVSRRPAPSRPLSGSRPPGMRRSRR</sequence>
<evidence type="ECO:0000256" key="1">
    <source>
        <dbReference type="SAM" id="MobiDB-lite"/>
    </source>
</evidence>